<organism evidence="2 3">
    <name type="scientific">Paenibacillus baekrokdamisoli</name>
    <dbReference type="NCBI Taxonomy" id="1712516"/>
    <lineage>
        <taxon>Bacteria</taxon>
        <taxon>Bacillati</taxon>
        <taxon>Bacillota</taxon>
        <taxon>Bacilli</taxon>
        <taxon>Bacillales</taxon>
        <taxon>Paenibacillaceae</taxon>
        <taxon>Paenibacillus</taxon>
    </lineage>
</organism>
<keyword evidence="1" id="KW-0812">Transmembrane</keyword>
<evidence type="ECO:0008006" key="4">
    <source>
        <dbReference type="Google" id="ProtNLM"/>
    </source>
</evidence>
<dbReference type="Proteomes" id="UP000275368">
    <property type="component" value="Chromosome"/>
</dbReference>
<proteinExistence type="predicted"/>
<dbReference type="EMBL" id="AP019308">
    <property type="protein sequence ID" value="BBH21045.1"/>
    <property type="molecule type" value="Genomic_DNA"/>
</dbReference>
<evidence type="ECO:0000256" key="1">
    <source>
        <dbReference type="SAM" id="Phobius"/>
    </source>
</evidence>
<evidence type="ECO:0000313" key="2">
    <source>
        <dbReference type="EMBL" id="BBH21045.1"/>
    </source>
</evidence>
<evidence type="ECO:0000313" key="3">
    <source>
        <dbReference type="Proteomes" id="UP000275368"/>
    </source>
</evidence>
<dbReference type="Pfam" id="PF11167">
    <property type="entry name" value="DUF2953"/>
    <property type="match status" value="1"/>
</dbReference>
<accession>A0A3G9IY25</accession>
<keyword evidence="3" id="KW-1185">Reference proteome</keyword>
<keyword evidence="1" id="KW-1133">Transmembrane helix</keyword>
<reference evidence="2 3" key="1">
    <citation type="submission" date="2018-11" db="EMBL/GenBank/DDBJ databases">
        <title>Complete genome sequence of Paenibacillus baekrokdamisoli strain KCTC 33723.</title>
        <authorList>
            <person name="Kang S.W."/>
            <person name="Lee K.C."/>
            <person name="Kim K.K."/>
            <person name="Kim J.S."/>
            <person name="Kim D.S."/>
            <person name="Ko S.H."/>
            <person name="Yang S.H."/>
            <person name="Lee J.S."/>
        </authorList>
    </citation>
    <scope>NUCLEOTIDE SEQUENCE [LARGE SCALE GENOMIC DNA]</scope>
    <source>
        <strain evidence="2 3">KCTC 33723</strain>
    </source>
</reference>
<keyword evidence="1" id="KW-0472">Membrane</keyword>
<sequence length="231" mass="26157">MLGYPYGWLIGTGLFCLLLFLMAMTTVVIHGQVKRVGDNDDAELRIRALFGLIHYHWKLPIARLKGMGMDFKQEMTGENMGGIQQNTAAKHVDGHSIIKSIETANMLLKQTDDLFGWVRRTLAHIRLTEWKWQTKVGTGDAMWTAMITGMLWSVKTTSIGVLSQLVRLKIDPKLEVEPIYARAYFSTEGEFTAKINFGYAMYAGIHLMQQMKKSNGISKGLMGWQRILLRG</sequence>
<dbReference type="AlphaFoldDB" id="A0A3G9IY25"/>
<dbReference type="InterPro" id="IPR021338">
    <property type="entry name" value="DUF2953"/>
</dbReference>
<dbReference type="RefSeq" id="WP_183530714.1">
    <property type="nucleotide sequence ID" value="NZ_AP019308.1"/>
</dbReference>
<gene>
    <name evidence="2" type="ORF">Back11_23900</name>
</gene>
<feature type="transmembrane region" description="Helical" evidence="1">
    <location>
        <begin position="6"/>
        <end position="29"/>
    </location>
</feature>
<name>A0A3G9IY25_9BACL</name>
<dbReference type="KEGG" id="pbk:Back11_23900"/>
<protein>
    <recommendedName>
        <fullName evidence="4">DUF2953 domain-containing protein</fullName>
    </recommendedName>
</protein>